<feature type="compositionally biased region" description="Pro residues" evidence="1">
    <location>
        <begin position="22"/>
        <end position="43"/>
    </location>
</feature>
<dbReference type="Proteomes" id="UP000015105">
    <property type="component" value="Chromosome 2D"/>
</dbReference>
<organism evidence="3 4">
    <name type="scientific">Aegilops tauschii subsp. strangulata</name>
    <name type="common">Goatgrass</name>
    <dbReference type="NCBI Taxonomy" id="200361"/>
    <lineage>
        <taxon>Eukaryota</taxon>
        <taxon>Viridiplantae</taxon>
        <taxon>Streptophyta</taxon>
        <taxon>Embryophyta</taxon>
        <taxon>Tracheophyta</taxon>
        <taxon>Spermatophyta</taxon>
        <taxon>Magnoliopsida</taxon>
        <taxon>Liliopsida</taxon>
        <taxon>Poales</taxon>
        <taxon>Poaceae</taxon>
        <taxon>BOP clade</taxon>
        <taxon>Pooideae</taxon>
        <taxon>Triticodae</taxon>
        <taxon>Triticeae</taxon>
        <taxon>Triticinae</taxon>
        <taxon>Aegilops</taxon>
    </lineage>
</organism>
<name>A0A453B352_AEGTS</name>
<keyword evidence="4" id="KW-1185">Reference proteome</keyword>
<keyword evidence="2" id="KW-1133">Transmembrane helix</keyword>
<keyword evidence="2" id="KW-0812">Transmembrane</keyword>
<proteinExistence type="predicted"/>
<protein>
    <submittedName>
        <fullName evidence="3">Uncharacterized protein</fullName>
    </submittedName>
</protein>
<accession>A0A453B352</accession>
<sequence length="117" mass="12473">MESQLVLHSFRRTTGNSFSNGPAPPPPPATNPTPTPTPMPQRPALPSSNDNNGPSGSGSKHSKLQGGAIAGIVICLLVLGAMFAFFVIKRKSWKLSRGRDPEQKEPLSPLASGFKRR</sequence>
<reference evidence="3" key="3">
    <citation type="journal article" date="2017" name="Nature">
        <title>Genome sequence of the progenitor of the wheat D genome Aegilops tauschii.</title>
        <authorList>
            <person name="Luo M.C."/>
            <person name="Gu Y.Q."/>
            <person name="Puiu D."/>
            <person name="Wang H."/>
            <person name="Twardziok S.O."/>
            <person name="Deal K.R."/>
            <person name="Huo N."/>
            <person name="Zhu T."/>
            <person name="Wang L."/>
            <person name="Wang Y."/>
            <person name="McGuire P.E."/>
            <person name="Liu S."/>
            <person name="Long H."/>
            <person name="Ramasamy R.K."/>
            <person name="Rodriguez J.C."/>
            <person name="Van S.L."/>
            <person name="Yuan L."/>
            <person name="Wang Z."/>
            <person name="Xia Z."/>
            <person name="Xiao L."/>
            <person name="Anderson O.D."/>
            <person name="Ouyang S."/>
            <person name="Liang Y."/>
            <person name="Zimin A.V."/>
            <person name="Pertea G."/>
            <person name="Qi P."/>
            <person name="Bennetzen J.L."/>
            <person name="Dai X."/>
            <person name="Dawson M.W."/>
            <person name="Muller H.G."/>
            <person name="Kugler K."/>
            <person name="Rivarola-Duarte L."/>
            <person name="Spannagl M."/>
            <person name="Mayer K.F.X."/>
            <person name="Lu F.H."/>
            <person name="Bevan M.W."/>
            <person name="Leroy P."/>
            <person name="Li P."/>
            <person name="You F.M."/>
            <person name="Sun Q."/>
            <person name="Liu Z."/>
            <person name="Lyons E."/>
            <person name="Wicker T."/>
            <person name="Salzberg S.L."/>
            <person name="Devos K.M."/>
            <person name="Dvorak J."/>
        </authorList>
    </citation>
    <scope>NUCLEOTIDE SEQUENCE [LARGE SCALE GENOMIC DNA]</scope>
    <source>
        <strain evidence="3">cv. AL8/78</strain>
    </source>
</reference>
<dbReference type="Gramene" id="AET2Gv20347500.21">
    <property type="protein sequence ID" value="AET2Gv20347500.21"/>
    <property type="gene ID" value="AET2Gv20347500"/>
</dbReference>
<feature type="transmembrane region" description="Helical" evidence="2">
    <location>
        <begin position="68"/>
        <end position="88"/>
    </location>
</feature>
<evidence type="ECO:0000313" key="4">
    <source>
        <dbReference type="Proteomes" id="UP000015105"/>
    </source>
</evidence>
<evidence type="ECO:0000256" key="2">
    <source>
        <dbReference type="SAM" id="Phobius"/>
    </source>
</evidence>
<keyword evidence="2" id="KW-0472">Membrane</keyword>
<reference evidence="4" key="2">
    <citation type="journal article" date="2017" name="Nat. Plants">
        <title>The Aegilops tauschii genome reveals multiple impacts of transposons.</title>
        <authorList>
            <person name="Zhao G."/>
            <person name="Zou C."/>
            <person name="Li K."/>
            <person name="Wang K."/>
            <person name="Li T."/>
            <person name="Gao L."/>
            <person name="Zhang X."/>
            <person name="Wang H."/>
            <person name="Yang Z."/>
            <person name="Liu X."/>
            <person name="Jiang W."/>
            <person name="Mao L."/>
            <person name="Kong X."/>
            <person name="Jiao Y."/>
            <person name="Jia J."/>
        </authorList>
    </citation>
    <scope>NUCLEOTIDE SEQUENCE [LARGE SCALE GENOMIC DNA]</scope>
    <source>
        <strain evidence="4">cv. AL8/78</strain>
    </source>
</reference>
<evidence type="ECO:0000256" key="1">
    <source>
        <dbReference type="SAM" id="MobiDB-lite"/>
    </source>
</evidence>
<reference evidence="4" key="1">
    <citation type="journal article" date="2014" name="Science">
        <title>Ancient hybridizations among the ancestral genomes of bread wheat.</title>
        <authorList>
            <consortium name="International Wheat Genome Sequencing Consortium,"/>
            <person name="Marcussen T."/>
            <person name="Sandve S.R."/>
            <person name="Heier L."/>
            <person name="Spannagl M."/>
            <person name="Pfeifer M."/>
            <person name="Jakobsen K.S."/>
            <person name="Wulff B.B."/>
            <person name="Steuernagel B."/>
            <person name="Mayer K.F."/>
            <person name="Olsen O.A."/>
        </authorList>
    </citation>
    <scope>NUCLEOTIDE SEQUENCE [LARGE SCALE GENOMIC DNA]</scope>
    <source>
        <strain evidence="4">cv. AL8/78</strain>
    </source>
</reference>
<dbReference type="EnsemblPlants" id="AET2Gv20347500.21">
    <property type="protein sequence ID" value="AET2Gv20347500.21"/>
    <property type="gene ID" value="AET2Gv20347500"/>
</dbReference>
<evidence type="ECO:0000313" key="3">
    <source>
        <dbReference type="EnsemblPlants" id="AET2Gv20347500.21"/>
    </source>
</evidence>
<dbReference type="AlphaFoldDB" id="A0A453B352"/>
<feature type="compositionally biased region" description="Low complexity" evidence="1">
    <location>
        <begin position="44"/>
        <end position="59"/>
    </location>
</feature>
<feature type="region of interest" description="Disordered" evidence="1">
    <location>
        <begin position="1"/>
        <end position="63"/>
    </location>
</feature>
<feature type="region of interest" description="Disordered" evidence="1">
    <location>
        <begin position="94"/>
        <end position="117"/>
    </location>
</feature>
<reference evidence="3" key="5">
    <citation type="journal article" date="2021" name="G3 (Bethesda)">
        <title>Aegilops tauschii genome assembly Aet v5.0 features greater sequence contiguity and improved annotation.</title>
        <authorList>
            <person name="Wang L."/>
            <person name="Zhu T."/>
            <person name="Rodriguez J.C."/>
            <person name="Deal K.R."/>
            <person name="Dubcovsky J."/>
            <person name="McGuire P.E."/>
            <person name="Lux T."/>
            <person name="Spannagl M."/>
            <person name="Mayer K.F.X."/>
            <person name="Baldrich P."/>
            <person name="Meyers B.C."/>
            <person name="Huo N."/>
            <person name="Gu Y.Q."/>
            <person name="Zhou H."/>
            <person name="Devos K.M."/>
            <person name="Bennetzen J.L."/>
            <person name="Unver T."/>
            <person name="Budak H."/>
            <person name="Gulick P.J."/>
            <person name="Galiba G."/>
            <person name="Kalapos B."/>
            <person name="Nelson D.R."/>
            <person name="Li P."/>
            <person name="You F.M."/>
            <person name="Luo M.C."/>
            <person name="Dvorak J."/>
        </authorList>
    </citation>
    <scope>NUCLEOTIDE SEQUENCE [LARGE SCALE GENOMIC DNA]</scope>
    <source>
        <strain evidence="3">cv. AL8/78</strain>
    </source>
</reference>
<reference evidence="3" key="4">
    <citation type="submission" date="2019-03" db="UniProtKB">
        <authorList>
            <consortium name="EnsemblPlants"/>
        </authorList>
    </citation>
    <scope>IDENTIFICATION</scope>
</reference>